<comment type="cofactor">
    <cofactor evidence="1">
        <name>FAD</name>
        <dbReference type="ChEBI" id="CHEBI:57692"/>
    </cofactor>
</comment>
<evidence type="ECO:0000256" key="3">
    <source>
        <dbReference type="ARBA" id="ARBA00022827"/>
    </source>
</evidence>
<proteinExistence type="inferred from homology"/>
<sequence length="396" mass="41995">MPDSPSLLVVGGGIVGLATAYRYTERYPGAVVTVLEKESSVGQHQTGHNSGVLHSGIYYKPGSLKAINCREGKRAMEEFCREQQIPYEVCGKVIVAVDEGDLPSLEKIYERGQANGVTCERIGVEQLAELEPHAKGVAAIHVPEAGIVNYGAVCTKLAELIAAAGGCVVTGARVTSIKQSPGEVVVQSTAGDFTAERAVTCAGLQSDRVAKLSGAKPDAKIVPFRGEYFELKPSAQKLCRNLIYPTPDPAFPFLGVHFTRMIGGGVECGPNAVLALAREGYTKMGLNIGDLAESLTYGGFLKMAAKHWRMGAGEMWRSVSKRAFVKALQRLVPEITVEALETAPAGVRAQAVLSDGSMVDDFLIEETGRVVNVLNAPSPAATASLNIGKLIIDRLG</sequence>
<accession>A0A518K453</accession>
<dbReference type="PANTHER" id="PTHR43104">
    <property type="entry name" value="L-2-HYDROXYGLUTARATE DEHYDROGENASE, MITOCHONDRIAL"/>
    <property type="match status" value="1"/>
</dbReference>
<evidence type="ECO:0000313" key="8">
    <source>
        <dbReference type="Proteomes" id="UP000316426"/>
    </source>
</evidence>
<dbReference type="EMBL" id="CP036349">
    <property type="protein sequence ID" value="QDV72557.1"/>
    <property type="molecule type" value="Genomic_DNA"/>
</dbReference>
<dbReference type="Gene3D" id="3.50.50.60">
    <property type="entry name" value="FAD/NAD(P)-binding domain"/>
    <property type="match status" value="1"/>
</dbReference>
<reference evidence="7 8" key="1">
    <citation type="submission" date="2019-02" db="EMBL/GenBank/DDBJ databases">
        <title>Deep-cultivation of Planctomycetes and their phenomic and genomic characterization uncovers novel biology.</title>
        <authorList>
            <person name="Wiegand S."/>
            <person name="Jogler M."/>
            <person name="Boedeker C."/>
            <person name="Pinto D."/>
            <person name="Vollmers J."/>
            <person name="Rivas-Marin E."/>
            <person name="Kohn T."/>
            <person name="Peeters S.H."/>
            <person name="Heuer A."/>
            <person name="Rast P."/>
            <person name="Oberbeckmann S."/>
            <person name="Bunk B."/>
            <person name="Jeske O."/>
            <person name="Meyerdierks A."/>
            <person name="Storesund J.E."/>
            <person name="Kallscheuer N."/>
            <person name="Luecker S."/>
            <person name="Lage O.M."/>
            <person name="Pohl T."/>
            <person name="Merkel B.J."/>
            <person name="Hornburger P."/>
            <person name="Mueller R.-W."/>
            <person name="Bruemmer F."/>
            <person name="Labrenz M."/>
            <person name="Spormann A.M."/>
            <person name="Op den Camp H."/>
            <person name="Overmann J."/>
            <person name="Amann R."/>
            <person name="Jetten M.S.M."/>
            <person name="Mascher T."/>
            <person name="Medema M.H."/>
            <person name="Devos D.P."/>
            <person name="Kaster A.-K."/>
            <person name="Ovreas L."/>
            <person name="Rohde M."/>
            <person name="Galperin M.Y."/>
            <person name="Jogler C."/>
        </authorList>
    </citation>
    <scope>NUCLEOTIDE SEQUENCE [LARGE SCALE GENOMIC DNA]</scope>
    <source>
        <strain evidence="7 8">Spa11</strain>
    </source>
</reference>
<dbReference type="InterPro" id="IPR036188">
    <property type="entry name" value="FAD/NAD-bd_sf"/>
</dbReference>
<comment type="similarity">
    <text evidence="5">Belongs to the L2HGDH family.</text>
</comment>
<keyword evidence="2" id="KW-0285">Flavoprotein</keyword>
<dbReference type="InterPro" id="IPR006076">
    <property type="entry name" value="FAD-dep_OxRdtase"/>
</dbReference>
<dbReference type="Gene3D" id="3.30.9.10">
    <property type="entry name" value="D-Amino Acid Oxidase, subunit A, domain 2"/>
    <property type="match status" value="1"/>
</dbReference>
<dbReference type="SUPFAM" id="SSF51905">
    <property type="entry name" value="FAD/NAD(P)-binding domain"/>
    <property type="match status" value="1"/>
</dbReference>
<dbReference type="Pfam" id="PF01266">
    <property type="entry name" value="DAO"/>
    <property type="match status" value="1"/>
</dbReference>
<protein>
    <submittedName>
        <fullName evidence="7">L-2-hydroxyglutarate oxidase LhgO</fullName>
        <ecNumber evidence="7">1.1.3.15</ecNumber>
    </submittedName>
</protein>
<organism evidence="7 8">
    <name type="scientific">Botrimarina mediterranea</name>
    <dbReference type="NCBI Taxonomy" id="2528022"/>
    <lineage>
        <taxon>Bacteria</taxon>
        <taxon>Pseudomonadati</taxon>
        <taxon>Planctomycetota</taxon>
        <taxon>Planctomycetia</taxon>
        <taxon>Pirellulales</taxon>
        <taxon>Lacipirellulaceae</taxon>
        <taxon>Botrimarina</taxon>
    </lineage>
</organism>
<dbReference type="Proteomes" id="UP000316426">
    <property type="component" value="Chromosome"/>
</dbReference>
<evidence type="ECO:0000256" key="1">
    <source>
        <dbReference type="ARBA" id="ARBA00001974"/>
    </source>
</evidence>
<dbReference type="EC" id="1.1.3.15" evidence="7"/>
<dbReference type="PANTHER" id="PTHR43104:SF2">
    <property type="entry name" value="L-2-HYDROXYGLUTARATE DEHYDROGENASE, MITOCHONDRIAL"/>
    <property type="match status" value="1"/>
</dbReference>
<evidence type="ECO:0000256" key="5">
    <source>
        <dbReference type="ARBA" id="ARBA00037941"/>
    </source>
</evidence>
<gene>
    <name evidence="7" type="primary">lhgO</name>
    <name evidence="7" type="ORF">Spa11_07350</name>
</gene>
<keyword evidence="8" id="KW-1185">Reference proteome</keyword>
<evidence type="ECO:0000259" key="6">
    <source>
        <dbReference type="Pfam" id="PF01266"/>
    </source>
</evidence>
<dbReference type="AlphaFoldDB" id="A0A518K453"/>
<dbReference type="KEGG" id="bmei:Spa11_07350"/>
<dbReference type="GO" id="GO:0003973">
    <property type="term" value="F:(S)-2-hydroxy-acid oxidase activity"/>
    <property type="evidence" value="ECO:0007669"/>
    <property type="project" value="UniProtKB-EC"/>
</dbReference>
<dbReference type="NCBIfam" id="NF008726">
    <property type="entry name" value="PRK11728.1"/>
    <property type="match status" value="1"/>
</dbReference>
<evidence type="ECO:0000256" key="4">
    <source>
        <dbReference type="ARBA" id="ARBA00023002"/>
    </source>
</evidence>
<keyword evidence="3" id="KW-0274">FAD</keyword>
<feature type="domain" description="FAD dependent oxidoreductase" evidence="6">
    <location>
        <begin position="7"/>
        <end position="394"/>
    </location>
</feature>
<dbReference type="RefSeq" id="WP_145107968.1">
    <property type="nucleotide sequence ID" value="NZ_CP036349.1"/>
</dbReference>
<evidence type="ECO:0000256" key="2">
    <source>
        <dbReference type="ARBA" id="ARBA00022630"/>
    </source>
</evidence>
<dbReference type="GO" id="GO:0005737">
    <property type="term" value="C:cytoplasm"/>
    <property type="evidence" value="ECO:0007669"/>
    <property type="project" value="TreeGrafter"/>
</dbReference>
<keyword evidence="4 7" id="KW-0560">Oxidoreductase</keyword>
<evidence type="ECO:0000313" key="7">
    <source>
        <dbReference type="EMBL" id="QDV72557.1"/>
    </source>
</evidence>
<name>A0A518K453_9BACT</name>
<dbReference type="GO" id="GO:0047545">
    <property type="term" value="F:(S)-2-hydroxyglutarate dehydrogenase activity"/>
    <property type="evidence" value="ECO:0007669"/>
    <property type="project" value="TreeGrafter"/>
</dbReference>